<dbReference type="InterPro" id="IPR022764">
    <property type="entry name" value="Peptidase_S54_rhomboid_dom"/>
</dbReference>
<dbReference type="EMBL" id="JAUSVK010000001">
    <property type="protein sequence ID" value="MDQ0396321.1"/>
    <property type="molecule type" value="Genomic_DNA"/>
</dbReference>
<dbReference type="InterPro" id="IPR019734">
    <property type="entry name" value="TPR_rpt"/>
</dbReference>
<dbReference type="PANTHER" id="PTHR43731">
    <property type="entry name" value="RHOMBOID PROTEASE"/>
    <property type="match status" value="1"/>
</dbReference>
<keyword evidence="10" id="KW-0645">Protease</keyword>
<evidence type="ECO:0000313" key="10">
    <source>
        <dbReference type="EMBL" id="MDQ0396321.1"/>
    </source>
</evidence>
<dbReference type="SMART" id="SM00028">
    <property type="entry name" value="TPR"/>
    <property type="match status" value="3"/>
</dbReference>
<feature type="transmembrane region" description="Helical" evidence="8">
    <location>
        <begin position="35"/>
        <end position="53"/>
    </location>
</feature>
<keyword evidence="7" id="KW-0802">TPR repeat</keyword>
<accession>A0ABU0FP55</accession>
<feature type="transmembrane region" description="Helical" evidence="8">
    <location>
        <begin position="208"/>
        <end position="226"/>
    </location>
</feature>
<dbReference type="InterPro" id="IPR011990">
    <property type="entry name" value="TPR-like_helical_dom_sf"/>
</dbReference>
<proteinExistence type="inferred from homology"/>
<evidence type="ECO:0000256" key="6">
    <source>
        <dbReference type="ARBA" id="ARBA00023136"/>
    </source>
</evidence>
<dbReference type="Proteomes" id="UP001237448">
    <property type="component" value="Unassembled WGS sequence"/>
</dbReference>
<feature type="transmembrane region" description="Helical" evidence="8">
    <location>
        <begin position="90"/>
        <end position="116"/>
    </location>
</feature>
<evidence type="ECO:0000259" key="9">
    <source>
        <dbReference type="Pfam" id="PF01694"/>
    </source>
</evidence>
<evidence type="ECO:0000256" key="4">
    <source>
        <dbReference type="ARBA" id="ARBA00022801"/>
    </source>
</evidence>
<dbReference type="RefSeq" id="WP_307436403.1">
    <property type="nucleotide sequence ID" value="NZ_JAUSVK010000001.1"/>
</dbReference>
<feature type="repeat" description="TPR" evidence="7">
    <location>
        <begin position="360"/>
        <end position="393"/>
    </location>
</feature>
<dbReference type="SUPFAM" id="SSF48452">
    <property type="entry name" value="TPR-like"/>
    <property type="match status" value="1"/>
</dbReference>
<keyword evidence="6 8" id="KW-0472">Membrane</keyword>
<keyword evidence="11" id="KW-1185">Reference proteome</keyword>
<comment type="caution">
    <text evidence="10">The sequence shown here is derived from an EMBL/GenBank/DDBJ whole genome shotgun (WGS) entry which is preliminary data.</text>
</comment>
<dbReference type="GO" id="GO:0008233">
    <property type="term" value="F:peptidase activity"/>
    <property type="evidence" value="ECO:0007669"/>
    <property type="project" value="UniProtKB-KW"/>
</dbReference>
<keyword evidence="5 8" id="KW-1133">Transmembrane helix</keyword>
<evidence type="ECO:0000256" key="8">
    <source>
        <dbReference type="SAM" id="Phobius"/>
    </source>
</evidence>
<protein>
    <submittedName>
        <fullName evidence="10">Membrane associated rhomboid family serine protease</fullName>
    </submittedName>
</protein>
<reference evidence="10 11" key="1">
    <citation type="submission" date="2023-07" db="EMBL/GenBank/DDBJ databases">
        <title>Genomic Encyclopedia of Type Strains, Phase IV (KMG-IV): sequencing the most valuable type-strain genomes for metagenomic binning, comparative biology and taxonomic classification.</title>
        <authorList>
            <person name="Goeker M."/>
        </authorList>
    </citation>
    <scope>NUCLEOTIDE SEQUENCE [LARGE SCALE GENOMIC DNA]</scope>
    <source>
        <strain evidence="10 11">DSM 5896</strain>
    </source>
</reference>
<organism evidence="10 11">
    <name type="scientific">Labrys monachus</name>
    <dbReference type="NCBI Taxonomy" id="217067"/>
    <lineage>
        <taxon>Bacteria</taxon>
        <taxon>Pseudomonadati</taxon>
        <taxon>Pseudomonadota</taxon>
        <taxon>Alphaproteobacteria</taxon>
        <taxon>Hyphomicrobiales</taxon>
        <taxon>Xanthobacteraceae</taxon>
        <taxon>Labrys</taxon>
    </lineage>
</organism>
<comment type="similarity">
    <text evidence="2">Belongs to the peptidase S54 family.</text>
</comment>
<dbReference type="PANTHER" id="PTHR43731:SF14">
    <property type="entry name" value="PRESENILIN-ASSOCIATED RHOMBOID-LIKE PROTEIN, MITOCHONDRIAL"/>
    <property type="match status" value="1"/>
</dbReference>
<feature type="transmembrane region" description="Helical" evidence="8">
    <location>
        <begin position="183"/>
        <end position="202"/>
    </location>
</feature>
<comment type="subcellular location">
    <subcellularLocation>
        <location evidence="1">Membrane</location>
        <topology evidence="1">Multi-pass membrane protein</topology>
    </subcellularLocation>
</comment>
<evidence type="ECO:0000256" key="7">
    <source>
        <dbReference type="PROSITE-ProRule" id="PRU00339"/>
    </source>
</evidence>
<keyword evidence="3 8" id="KW-0812">Transmembrane</keyword>
<feature type="transmembrane region" description="Helical" evidence="8">
    <location>
        <begin position="152"/>
        <end position="171"/>
    </location>
</feature>
<dbReference type="Gene3D" id="1.20.1540.10">
    <property type="entry name" value="Rhomboid-like"/>
    <property type="match status" value="1"/>
</dbReference>
<dbReference type="SUPFAM" id="SSF144091">
    <property type="entry name" value="Rhomboid-like"/>
    <property type="match status" value="1"/>
</dbReference>
<dbReference type="Gene3D" id="1.25.40.10">
    <property type="entry name" value="Tetratricopeptide repeat domain"/>
    <property type="match status" value="1"/>
</dbReference>
<dbReference type="Pfam" id="PF01694">
    <property type="entry name" value="Rhomboid"/>
    <property type="match status" value="1"/>
</dbReference>
<feature type="domain" description="Peptidase S54 rhomboid" evidence="9">
    <location>
        <begin position="87"/>
        <end position="222"/>
    </location>
</feature>
<sequence>MSRTTRAGPEGQPAGRPKALWRRALLGPMPLSHPLIAACIAYYALGCVLSIAISDGSPQAVLTYLWSPSQFVLIDMGIGGSASFAQGEVWTLVTALFLHANLLHIGVNMLCLYMIMPMVEASFGRLRAFILYILAGMLGAAASVLWGETYSLGASGAIFGLFGGMLAYGALRGDAIGRRIMIDSAKWAALNFAFGLLAPVAVSNAAHFGGFIGGAAVALAMIYPVGILRRLEPRRLGFALASIALVCLAAGSGTAVSSTFQAVFDPAAYFAQRSDELIAHYSAVLAQNPGNGEARAMRGMAFAQKDDDEDAIADFNAAIIAGMDTPGLQNNLAWSLFKVGRNREALGHAESAVKSAPDTAAFLDTRAHIYEALGERAKAVADYEAALRQDPSIQESKDGLARLTGSD</sequence>
<name>A0ABU0FP55_9HYPH</name>
<dbReference type="GO" id="GO:0006508">
    <property type="term" value="P:proteolysis"/>
    <property type="evidence" value="ECO:0007669"/>
    <property type="project" value="UniProtKB-KW"/>
</dbReference>
<gene>
    <name evidence="10" type="ORF">J3R73_006113</name>
</gene>
<feature type="transmembrane region" description="Helical" evidence="8">
    <location>
        <begin position="238"/>
        <end position="264"/>
    </location>
</feature>
<keyword evidence="4" id="KW-0378">Hydrolase</keyword>
<evidence type="ECO:0000256" key="1">
    <source>
        <dbReference type="ARBA" id="ARBA00004141"/>
    </source>
</evidence>
<evidence type="ECO:0000256" key="2">
    <source>
        <dbReference type="ARBA" id="ARBA00009045"/>
    </source>
</evidence>
<evidence type="ECO:0000256" key="5">
    <source>
        <dbReference type="ARBA" id="ARBA00022989"/>
    </source>
</evidence>
<dbReference type="Pfam" id="PF13432">
    <property type="entry name" value="TPR_16"/>
    <property type="match status" value="2"/>
</dbReference>
<dbReference type="PROSITE" id="PS50005">
    <property type="entry name" value="TPR"/>
    <property type="match status" value="1"/>
</dbReference>
<evidence type="ECO:0000313" key="11">
    <source>
        <dbReference type="Proteomes" id="UP001237448"/>
    </source>
</evidence>
<dbReference type="InterPro" id="IPR035952">
    <property type="entry name" value="Rhomboid-like_sf"/>
</dbReference>
<feature type="transmembrane region" description="Helical" evidence="8">
    <location>
        <begin position="128"/>
        <end position="146"/>
    </location>
</feature>
<dbReference type="InterPro" id="IPR050925">
    <property type="entry name" value="Rhomboid_protease_S54"/>
</dbReference>
<evidence type="ECO:0000256" key="3">
    <source>
        <dbReference type="ARBA" id="ARBA00022692"/>
    </source>
</evidence>